<evidence type="ECO:0000256" key="4">
    <source>
        <dbReference type="ARBA" id="ARBA00022729"/>
    </source>
</evidence>
<evidence type="ECO:0000256" key="1">
    <source>
        <dbReference type="ARBA" id="ARBA00007664"/>
    </source>
</evidence>
<comment type="similarity">
    <text evidence="2 7">Belongs to the peptidase S1B family.</text>
</comment>
<dbReference type="PANTHER" id="PTHR15462:SF8">
    <property type="entry name" value="SERINE PROTEASE"/>
    <property type="match status" value="1"/>
</dbReference>
<name>A0A9P8LFH1_9PEZI</name>
<keyword evidence="5 7" id="KW-0378">Hydrolase</keyword>
<dbReference type="EC" id="3.4.21.-" evidence="7"/>
<keyword evidence="6 7" id="KW-0720">Serine protease</keyword>
<dbReference type="InterPro" id="IPR018114">
    <property type="entry name" value="TRYPSIN_HIS"/>
</dbReference>
<evidence type="ECO:0000256" key="7">
    <source>
        <dbReference type="RuleBase" id="RU004296"/>
    </source>
</evidence>
<comment type="caution">
    <text evidence="9">The sequence shown here is derived from an EMBL/GenBank/DDBJ whole genome shotgun (WGS) entry which is preliminary data.</text>
</comment>
<feature type="region of interest" description="Disordered" evidence="8">
    <location>
        <begin position="406"/>
        <end position="431"/>
    </location>
</feature>
<dbReference type="GO" id="GO:0006508">
    <property type="term" value="P:proteolysis"/>
    <property type="evidence" value="ECO:0007669"/>
    <property type="project" value="UniProtKB-KW"/>
</dbReference>
<gene>
    <name evidence="9" type="ORF">GP486_001793</name>
</gene>
<keyword evidence="3 7" id="KW-0645">Protease</keyword>
<dbReference type="AlphaFoldDB" id="A0A9P8LFH1"/>
<dbReference type="PANTHER" id="PTHR15462">
    <property type="entry name" value="SERINE PROTEASE"/>
    <property type="match status" value="1"/>
</dbReference>
<evidence type="ECO:0000256" key="5">
    <source>
        <dbReference type="ARBA" id="ARBA00022801"/>
    </source>
</evidence>
<evidence type="ECO:0000256" key="8">
    <source>
        <dbReference type="SAM" id="MobiDB-lite"/>
    </source>
</evidence>
<evidence type="ECO:0000313" key="10">
    <source>
        <dbReference type="Proteomes" id="UP000750711"/>
    </source>
</evidence>
<dbReference type="InterPro" id="IPR009003">
    <property type="entry name" value="Peptidase_S1_PA"/>
</dbReference>
<evidence type="ECO:0000256" key="2">
    <source>
        <dbReference type="ARBA" id="ARBA00008764"/>
    </source>
</evidence>
<reference evidence="9" key="1">
    <citation type="submission" date="2021-03" db="EMBL/GenBank/DDBJ databases">
        <title>Comparative genomics and phylogenomic investigation of the class Geoglossomycetes provide insights into ecological specialization and systematics.</title>
        <authorList>
            <person name="Melie T."/>
            <person name="Pirro S."/>
            <person name="Miller A.N."/>
            <person name="Quandt A."/>
        </authorList>
    </citation>
    <scope>NUCLEOTIDE SEQUENCE</scope>
    <source>
        <strain evidence="9">CAQ_001_2017</strain>
    </source>
</reference>
<dbReference type="EMBL" id="JAGHQM010000174">
    <property type="protein sequence ID" value="KAH0564820.1"/>
    <property type="molecule type" value="Genomic_DNA"/>
</dbReference>
<accession>A0A9P8LFH1</accession>
<keyword evidence="4" id="KW-0732">Signal</keyword>
<organism evidence="9 10">
    <name type="scientific">Trichoglossum hirsutum</name>
    <dbReference type="NCBI Taxonomy" id="265104"/>
    <lineage>
        <taxon>Eukaryota</taxon>
        <taxon>Fungi</taxon>
        <taxon>Dikarya</taxon>
        <taxon>Ascomycota</taxon>
        <taxon>Pezizomycotina</taxon>
        <taxon>Geoglossomycetes</taxon>
        <taxon>Geoglossales</taxon>
        <taxon>Geoglossaceae</taxon>
        <taxon>Trichoglossum</taxon>
    </lineage>
</organism>
<proteinExistence type="inferred from homology"/>
<evidence type="ECO:0000256" key="3">
    <source>
        <dbReference type="ARBA" id="ARBA00022670"/>
    </source>
</evidence>
<dbReference type="InterPro" id="IPR043504">
    <property type="entry name" value="Peptidase_S1_PA_chymotrypsin"/>
</dbReference>
<dbReference type="Pfam" id="PF13365">
    <property type="entry name" value="Trypsin_2"/>
    <property type="match status" value="1"/>
</dbReference>
<dbReference type="PROSITE" id="PS00134">
    <property type="entry name" value="TRYPSIN_HIS"/>
    <property type="match status" value="1"/>
</dbReference>
<dbReference type="Proteomes" id="UP000750711">
    <property type="component" value="Unassembled WGS sequence"/>
</dbReference>
<comment type="similarity">
    <text evidence="1">Belongs to the peptidase S1 family.</text>
</comment>
<dbReference type="Gene3D" id="2.40.10.10">
    <property type="entry name" value="Trypsin-like serine proteases"/>
    <property type="match status" value="2"/>
</dbReference>
<dbReference type="SUPFAM" id="SSF50494">
    <property type="entry name" value="Trypsin-like serine proteases"/>
    <property type="match status" value="1"/>
</dbReference>
<feature type="region of interest" description="Disordered" evidence="8">
    <location>
        <begin position="350"/>
        <end position="390"/>
    </location>
</feature>
<keyword evidence="10" id="KW-1185">Reference proteome</keyword>
<dbReference type="InterPro" id="IPR050966">
    <property type="entry name" value="Glutamyl_endopeptidase"/>
</dbReference>
<evidence type="ECO:0000256" key="6">
    <source>
        <dbReference type="ARBA" id="ARBA00022825"/>
    </source>
</evidence>
<sequence>MSTTTTLNANESVGLVGLRSTATKNKLTDTVVPVWDLTSVSGSIPATESFNHTNPSAESVIGADERVRVGKEHFAPGGKYRSIVKLFLRYENQKPDAKWPIATGWLIRPNLLVTAGHCAFDWGHNMGRLVQVKAYIGYYGQASIADPNVQFRCGSRIATTLEWLTAKGNRNFDVSFITLDKPFEGVKCFGFADTPLSGSLDIGVVGYPGDLKDPGTGEPGAHMYEMYLPTKYNLADSQWRMLEYDMDTYGGNSGSPVLRQSDLVSIGVHVYGGSPNSASVIGLYGNPFLDYVAAFDLYGQKFQRSGNTTAPGVQYITVPTSKTPDTIKGTVNLNGGSFGAFTRERGFTSAKHSLSQQHNDHSAHHNGYGGAHSYNQGESLNDPGVSRANGASHHYLRESHSGTYGTSLISERSLTTERRLGGRSTLPPHARDEEGFFDLVKQGIGFGGPILKNVIGTALPLSLGPLGGPVAALAGIAISAAGKLAETGTGAESAIPGVDPLDGVAERAILAEAALTAMMKMDNQVLAEEGFFDDVWSVAKKVLPVVKNVAPKVLDVVAKPALQLALENLNKGHGAEGLYTQPIEVPRSAPRPVARTTANTGAVGLMDRLEHANSQNAEGFFGDIAKIASKGLKGAVPVLSLVAKHGLPLLQGAFAEADMGDAPPPPPVLAGMDGMHQRAVLAEAALQAALKAPQHVLEEEGFFDIMSAAVAKIAPIVLKAAPQIIKTVGPVVDGILKQQKGGTESLSIPNGGSRGLRKIPSNNSIRGERSGFGHNLDLWHHVQTVHGQGEAHLTVY</sequence>
<dbReference type="InterPro" id="IPR008256">
    <property type="entry name" value="Peptidase_S1B"/>
</dbReference>
<dbReference type="PRINTS" id="PR00839">
    <property type="entry name" value="V8PROTEASE"/>
</dbReference>
<dbReference type="GO" id="GO:0004252">
    <property type="term" value="F:serine-type endopeptidase activity"/>
    <property type="evidence" value="ECO:0007669"/>
    <property type="project" value="InterPro"/>
</dbReference>
<evidence type="ECO:0000313" key="9">
    <source>
        <dbReference type="EMBL" id="KAH0564820.1"/>
    </source>
</evidence>
<protein>
    <recommendedName>
        <fullName evidence="7">Serine protease</fullName>
        <ecNumber evidence="7">3.4.21.-</ecNumber>
    </recommendedName>
</protein>